<comment type="similarity">
    <text evidence="12">Belongs to the Dus family. Dus1 subfamily.</text>
</comment>
<name>A0A6P8HGW5_ACTTE</name>
<dbReference type="KEGG" id="aten:116291193"/>
<evidence type="ECO:0000256" key="10">
    <source>
        <dbReference type="ARBA" id="ARBA00023027"/>
    </source>
</evidence>
<feature type="unsure residue" description="D or N" evidence="24">
    <location>
        <position position="100"/>
    </location>
</feature>
<keyword evidence="4" id="KW-0963">Cytoplasm</keyword>
<sequence>MSKIKRKGYDFWRNDLKEAKLVVAPMVDQSELPWRMLSRRHGAQLCYTPMLHSSLFAKDPIYRKEFFTTCPEDRPLIAQFCTNDPETFVKAAQFLESHCDAVDLNLGCPQIIAKKGHYGAFLQDEWDLISKIVSLAHEKLSIPITCKIRVFDDLKKTIEYARMLEKAGCQLLTVHGRTRDQKGPKTGLANWDYIKAVKQSVSIPVFANGNIQYFKDIQACMEYTGVDGIMTAEGNLHNPALLGDRQPMVWEMAEEYLDLVDKYPCQLSAVRGHLFKLHFHSLCKHTDLREVLGDCKSLEEVKKVNQELTERLKKDAKENTDKPVSYTGLPHWVCQPYERPSPKDNSSTANQAKEKDSCKGESENKVLAEKKLKKALKRKKLLLYKSSKVPVEWVFCSLCKTNPMSKKCEYQYCRHCCKEKTALEKLDCPSHRFWFHTGKKKKFDNDDTHHEEEQKTSNTRAVNR</sequence>
<evidence type="ECO:0000256" key="9">
    <source>
        <dbReference type="ARBA" id="ARBA00023002"/>
    </source>
</evidence>
<keyword evidence="11" id="KW-0539">Nucleus</keyword>
<dbReference type="PANTHER" id="PTHR11082:SF5">
    <property type="entry name" value="TRNA-DIHYDROURIDINE(16_17) SYNTHASE [NAD(P)(+)]-LIKE"/>
    <property type="match status" value="1"/>
</dbReference>
<comment type="catalytic activity">
    <reaction evidence="14">
        <text>5,6-dihydrouridine(17) in tRNA + NAD(+) = uridine(17) in tRNA + NADH + H(+)</text>
        <dbReference type="Rhea" id="RHEA:53372"/>
        <dbReference type="Rhea" id="RHEA-COMP:13541"/>
        <dbReference type="Rhea" id="RHEA-COMP:13542"/>
        <dbReference type="ChEBI" id="CHEBI:15378"/>
        <dbReference type="ChEBI" id="CHEBI:57540"/>
        <dbReference type="ChEBI" id="CHEBI:57945"/>
        <dbReference type="ChEBI" id="CHEBI:65315"/>
        <dbReference type="ChEBI" id="CHEBI:74443"/>
        <dbReference type="EC" id="1.3.1.88"/>
    </reaction>
    <physiologicalReaction direction="right-to-left" evidence="14">
        <dbReference type="Rhea" id="RHEA:53374"/>
    </physiologicalReaction>
</comment>
<dbReference type="RefSeq" id="XP_031554188.1">
    <property type="nucleotide sequence ID" value="XM_031698328.1"/>
</dbReference>
<organism evidence="23 24">
    <name type="scientific">Actinia tenebrosa</name>
    <name type="common">Australian red waratah sea anemone</name>
    <dbReference type="NCBI Taxonomy" id="6105"/>
    <lineage>
        <taxon>Eukaryota</taxon>
        <taxon>Metazoa</taxon>
        <taxon>Cnidaria</taxon>
        <taxon>Anthozoa</taxon>
        <taxon>Hexacorallia</taxon>
        <taxon>Actiniaria</taxon>
        <taxon>Actiniidae</taxon>
        <taxon>Actinia</taxon>
    </lineage>
</organism>
<evidence type="ECO:0000256" key="8">
    <source>
        <dbReference type="ARBA" id="ARBA00022857"/>
    </source>
</evidence>
<keyword evidence="23" id="KW-1185">Reference proteome</keyword>
<dbReference type="EC" id="1.3.1.88" evidence="13"/>
<dbReference type="CDD" id="cd02801">
    <property type="entry name" value="DUS_like_FMN"/>
    <property type="match status" value="1"/>
</dbReference>
<evidence type="ECO:0000256" key="12">
    <source>
        <dbReference type="ARBA" id="ARBA00038313"/>
    </source>
</evidence>
<dbReference type="OrthoDB" id="272303at2759"/>
<accession>A0A6P8HGW5</accession>
<keyword evidence="8" id="KW-0521">NADP</keyword>
<dbReference type="PANTHER" id="PTHR11082">
    <property type="entry name" value="TRNA-DIHYDROURIDINE SYNTHASE"/>
    <property type="match status" value="1"/>
</dbReference>
<dbReference type="PROSITE" id="PS01136">
    <property type="entry name" value="UPF0034"/>
    <property type="match status" value="1"/>
</dbReference>
<evidence type="ECO:0000313" key="23">
    <source>
        <dbReference type="Proteomes" id="UP000515163"/>
    </source>
</evidence>
<evidence type="ECO:0000256" key="5">
    <source>
        <dbReference type="ARBA" id="ARBA00022630"/>
    </source>
</evidence>
<evidence type="ECO:0000256" key="21">
    <source>
        <dbReference type="SAM" id="MobiDB-lite"/>
    </source>
</evidence>
<comment type="catalytic activity">
    <reaction evidence="15">
        <text>5,6-dihydrouridine(16) in tRNA + NADP(+) = uridine(16) in tRNA + NADPH + H(+)</text>
        <dbReference type="Rhea" id="RHEA:53376"/>
        <dbReference type="Rhea" id="RHEA-COMP:13543"/>
        <dbReference type="Rhea" id="RHEA-COMP:13544"/>
        <dbReference type="ChEBI" id="CHEBI:15378"/>
        <dbReference type="ChEBI" id="CHEBI:57783"/>
        <dbReference type="ChEBI" id="CHEBI:58349"/>
        <dbReference type="ChEBI" id="CHEBI:65315"/>
        <dbReference type="ChEBI" id="CHEBI:74443"/>
        <dbReference type="EC" id="1.3.1.88"/>
    </reaction>
    <physiologicalReaction direction="right-to-left" evidence="15">
        <dbReference type="Rhea" id="RHEA:53378"/>
    </physiologicalReaction>
</comment>
<dbReference type="FunFam" id="3.20.20.70:FF:000081">
    <property type="entry name" value="Dihydrouridine synthase 1 like"/>
    <property type="match status" value="1"/>
</dbReference>
<evidence type="ECO:0000313" key="24">
    <source>
        <dbReference type="RefSeq" id="XP_031554188.1"/>
    </source>
</evidence>
<dbReference type="Pfam" id="PF01207">
    <property type="entry name" value="Dus"/>
    <property type="match status" value="1"/>
</dbReference>
<feature type="domain" description="DUS-like FMN-binding" evidence="22">
    <location>
        <begin position="23"/>
        <end position="313"/>
    </location>
</feature>
<feature type="region of interest" description="Disordered" evidence="21">
    <location>
        <begin position="338"/>
        <end position="357"/>
    </location>
</feature>
<proteinExistence type="inferred from homology"/>
<evidence type="ECO:0000256" key="15">
    <source>
        <dbReference type="ARBA" id="ARBA00047652"/>
    </source>
</evidence>
<evidence type="ECO:0000256" key="16">
    <source>
        <dbReference type="ARBA" id="ARBA00048934"/>
    </source>
</evidence>
<dbReference type="SUPFAM" id="SSF51395">
    <property type="entry name" value="FMN-linked oxidoreductases"/>
    <property type="match status" value="1"/>
</dbReference>
<dbReference type="InterPro" id="IPR013785">
    <property type="entry name" value="Aldolase_TIM"/>
</dbReference>
<dbReference type="InParanoid" id="A0A6P8HGW5"/>
<dbReference type="GO" id="GO:0050660">
    <property type="term" value="F:flavin adenine dinucleotide binding"/>
    <property type="evidence" value="ECO:0007669"/>
    <property type="project" value="InterPro"/>
</dbReference>
<dbReference type="FunCoup" id="A0A6P8HGW5">
    <property type="interactions" value="1239"/>
</dbReference>
<dbReference type="GO" id="GO:0017150">
    <property type="term" value="F:tRNA dihydrouridine synthase activity"/>
    <property type="evidence" value="ECO:0007669"/>
    <property type="project" value="InterPro"/>
</dbReference>
<evidence type="ECO:0000256" key="18">
    <source>
        <dbReference type="ARBA" id="ARBA00053643"/>
    </source>
</evidence>
<keyword evidence="7" id="KW-0819">tRNA processing</keyword>
<evidence type="ECO:0000256" key="4">
    <source>
        <dbReference type="ARBA" id="ARBA00022490"/>
    </source>
</evidence>
<keyword evidence="6" id="KW-0288">FMN</keyword>
<dbReference type="GO" id="GO:0005737">
    <property type="term" value="C:cytoplasm"/>
    <property type="evidence" value="ECO:0007669"/>
    <property type="project" value="UniProtKB-SubCell"/>
</dbReference>
<reference evidence="24" key="1">
    <citation type="submission" date="2025-08" db="UniProtKB">
        <authorList>
            <consortium name="RefSeq"/>
        </authorList>
    </citation>
    <scope>IDENTIFICATION</scope>
</reference>
<dbReference type="GO" id="GO:0005634">
    <property type="term" value="C:nucleus"/>
    <property type="evidence" value="ECO:0007669"/>
    <property type="project" value="UniProtKB-SubCell"/>
</dbReference>
<dbReference type="InterPro" id="IPR035587">
    <property type="entry name" value="DUS-like_FMN-bd"/>
</dbReference>
<dbReference type="InterPro" id="IPR018517">
    <property type="entry name" value="tRNA_hU_synthase_CS"/>
</dbReference>
<keyword evidence="10" id="KW-0520">NAD</keyword>
<comment type="subcellular location">
    <subcellularLocation>
        <location evidence="3">Cytoplasm</location>
    </subcellularLocation>
    <subcellularLocation>
        <location evidence="2">Nucleus</location>
    </subcellularLocation>
</comment>
<evidence type="ECO:0000256" key="3">
    <source>
        <dbReference type="ARBA" id="ARBA00004496"/>
    </source>
</evidence>
<evidence type="ECO:0000256" key="1">
    <source>
        <dbReference type="ARBA" id="ARBA00001917"/>
    </source>
</evidence>
<evidence type="ECO:0000256" key="20">
    <source>
        <dbReference type="ARBA" id="ARBA00077078"/>
    </source>
</evidence>
<evidence type="ECO:0000256" key="2">
    <source>
        <dbReference type="ARBA" id="ARBA00004123"/>
    </source>
</evidence>
<evidence type="ECO:0000256" key="11">
    <source>
        <dbReference type="ARBA" id="ARBA00023242"/>
    </source>
</evidence>
<evidence type="ECO:0000256" key="19">
    <source>
        <dbReference type="ARBA" id="ARBA00068883"/>
    </source>
</evidence>
<keyword evidence="5" id="KW-0285">Flavoprotein</keyword>
<dbReference type="AlphaFoldDB" id="A0A6P8HGW5"/>
<evidence type="ECO:0000256" key="6">
    <source>
        <dbReference type="ARBA" id="ARBA00022643"/>
    </source>
</evidence>
<gene>
    <name evidence="24" type="primary">LOC116291193</name>
</gene>
<comment type="cofactor">
    <cofactor evidence="1">
        <name>FMN</name>
        <dbReference type="ChEBI" id="CHEBI:58210"/>
    </cofactor>
</comment>
<dbReference type="Gene3D" id="3.20.20.70">
    <property type="entry name" value="Aldolase class I"/>
    <property type="match status" value="1"/>
</dbReference>
<evidence type="ECO:0000256" key="14">
    <source>
        <dbReference type="ARBA" id="ARBA00047287"/>
    </source>
</evidence>
<evidence type="ECO:0000256" key="17">
    <source>
        <dbReference type="ARBA" id="ARBA00049467"/>
    </source>
</evidence>
<protein>
    <recommendedName>
        <fullName evidence="19">tRNA-dihydrouridine(16/17) synthase [NAD(P)(+)]-like</fullName>
        <ecNumber evidence="13">1.3.1.88</ecNumber>
    </recommendedName>
    <alternativeName>
        <fullName evidence="20">tRNA-dihydrouridine synthase 1-like</fullName>
    </alternativeName>
</protein>
<feature type="region of interest" description="Disordered" evidence="21">
    <location>
        <begin position="443"/>
        <end position="464"/>
    </location>
</feature>
<comment type="catalytic activity">
    <reaction evidence="16">
        <text>5,6-dihydrouridine(16) in tRNA + NAD(+) = uridine(16) in tRNA + NADH + H(+)</text>
        <dbReference type="Rhea" id="RHEA:53380"/>
        <dbReference type="Rhea" id="RHEA-COMP:13543"/>
        <dbReference type="Rhea" id="RHEA-COMP:13544"/>
        <dbReference type="ChEBI" id="CHEBI:15378"/>
        <dbReference type="ChEBI" id="CHEBI:57540"/>
        <dbReference type="ChEBI" id="CHEBI:57945"/>
        <dbReference type="ChEBI" id="CHEBI:65315"/>
        <dbReference type="ChEBI" id="CHEBI:74443"/>
        <dbReference type="EC" id="1.3.1.88"/>
    </reaction>
    <physiologicalReaction direction="right-to-left" evidence="16">
        <dbReference type="Rhea" id="RHEA:53382"/>
    </physiologicalReaction>
</comment>
<feature type="compositionally biased region" description="Basic and acidic residues" evidence="21">
    <location>
        <begin position="443"/>
        <end position="455"/>
    </location>
</feature>
<feature type="unsure residue" description="E or Q" evidence="24">
    <location>
        <position position="310"/>
    </location>
</feature>
<comment type="catalytic activity">
    <reaction evidence="17">
        <text>5,6-dihydrouridine(17) in tRNA + NADP(+) = uridine(17) in tRNA + NADPH + H(+)</text>
        <dbReference type="Rhea" id="RHEA:53368"/>
        <dbReference type="Rhea" id="RHEA-COMP:13541"/>
        <dbReference type="Rhea" id="RHEA-COMP:13542"/>
        <dbReference type="ChEBI" id="CHEBI:15378"/>
        <dbReference type="ChEBI" id="CHEBI:57783"/>
        <dbReference type="ChEBI" id="CHEBI:58349"/>
        <dbReference type="ChEBI" id="CHEBI:65315"/>
        <dbReference type="ChEBI" id="CHEBI:74443"/>
        <dbReference type="EC" id="1.3.1.88"/>
    </reaction>
    <physiologicalReaction direction="right-to-left" evidence="17">
        <dbReference type="Rhea" id="RHEA:53370"/>
    </physiologicalReaction>
</comment>
<comment type="function">
    <text evidence="18">Catalyzes the synthesis of dihydrouridine, a modified base found in the D-loop of most tRNAs. Specifically modifies U16 and U17 in cytoplasmic tRNAs. Affects the level of some mature tRNA and thereby the total cellular translation.</text>
</comment>
<evidence type="ECO:0000256" key="13">
    <source>
        <dbReference type="ARBA" id="ARBA00038890"/>
    </source>
</evidence>
<evidence type="ECO:0000256" key="7">
    <source>
        <dbReference type="ARBA" id="ARBA00022694"/>
    </source>
</evidence>
<dbReference type="Proteomes" id="UP000515163">
    <property type="component" value="Unplaced"/>
</dbReference>
<evidence type="ECO:0000259" key="22">
    <source>
        <dbReference type="Pfam" id="PF01207"/>
    </source>
</evidence>
<keyword evidence="9" id="KW-0560">Oxidoreductase</keyword>